<dbReference type="AlphaFoldDB" id="A0AAW1QLZ8"/>
<evidence type="ECO:0000256" key="1">
    <source>
        <dbReference type="SAM" id="Coils"/>
    </source>
</evidence>
<reference evidence="3 4" key="1">
    <citation type="journal article" date="2024" name="Nat. Commun.">
        <title>Phylogenomics reveals the evolutionary origins of lichenization in chlorophyte algae.</title>
        <authorList>
            <person name="Puginier C."/>
            <person name="Libourel C."/>
            <person name="Otte J."/>
            <person name="Skaloud P."/>
            <person name="Haon M."/>
            <person name="Grisel S."/>
            <person name="Petersen M."/>
            <person name="Berrin J.G."/>
            <person name="Delaux P.M."/>
            <person name="Dal Grande F."/>
            <person name="Keller J."/>
        </authorList>
    </citation>
    <scope>NUCLEOTIDE SEQUENCE [LARGE SCALE GENOMIC DNA]</scope>
    <source>
        <strain evidence="3 4">SAG 245.80</strain>
    </source>
</reference>
<comment type="caution">
    <text evidence="3">The sequence shown here is derived from an EMBL/GenBank/DDBJ whole genome shotgun (WGS) entry which is preliminary data.</text>
</comment>
<feature type="region of interest" description="Disordered" evidence="2">
    <location>
        <begin position="17"/>
        <end position="41"/>
    </location>
</feature>
<feature type="coiled-coil region" evidence="1">
    <location>
        <begin position="142"/>
        <end position="176"/>
    </location>
</feature>
<dbReference type="EMBL" id="JALJOU010000086">
    <property type="protein sequence ID" value="KAK9822479.1"/>
    <property type="molecule type" value="Genomic_DNA"/>
</dbReference>
<evidence type="ECO:0000256" key="2">
    <source>
        <dbReference type="SAM" id="MobiDB-lite"/>
    </source>
</evidence>
<proteinExistence type="predicted"/>
<sequence length="240" mass="26108">MGVFSCFGMDSKPLQWAPGRHCKDRSLPRQQAGDVPKSAGASTYPGHLGLWRALCCAKVQPGRKAQPSAKEQPAKVVELRADTRATREAAPAADQATPAAPTRQELLAALRAKAAYDKACKQRKSSELGALKARRGEATVANVCIRDALREARADAREARKEARKYETAFLQMEELVLKAADAADVRDGKLAGLNEEGIPLGGLGMALWQIDISLLNTRQTVHTMWLDRRGPPPVDFEEV</sequence>
<keyword evidence="1" id="KW-0175">Coiled coil</keyword>
<evidence type="ECO:0000313" key="3">
    <source>
        <dbReference type="EMBL" id="KAK9822479.1"/>
    </source>
</evidence>
<organism evidence="3 4">
    <name type="scientific">Elliptochloris bilobata</name>
    <dbReference type="NCBI Taxonomy" id="381761"/>
    <lineage>
        <taxon>Eukaryota</taxon>
        <taxon>Viridiplantae</taxon>
        <taxon>Chlorophyta</taxon>
        <taxon>core chlorophytes</taxon>
        <taxon>Trebouxiophyceae</taxon>
        <taxon>Trebouxiophyceae incertae sedis</taxon>
        <taxon>Elliptochloris clade</taxon>
        <taxon>Elliptochloris</taxon>
    </lineage>
</organism>
<accession>A0AAW1QLZ8</accession>
<keyword evidence="4" id="KW-1185">Reference proteome</keyword>
<evidence type="ECO:0000313" key="4">
    <source>
        <dbReference type="Proteomes" id="UP001445335"/>
    </source>
</evidence>
<gene>
    <name evidence="3" type="ORF">WJX81_000250</name>
</gene>
<name>A0AAW1QLZ8_9CHLO</name>
<dbReference type="Proteomes" id="UP001445335">
    <property type="component" value="Unassembled WGS sequence"/>
</dbReference>
<protein>
    <submittedName>
        <fullName evidence="3">Uncharacterized protein</fullName>
    </submittedName>
</protein>